<dbReference type="Gene3D" id="2.30.30.20">
    <property type="entry name" value="Aspartate carbamoyltransferase regulatory subunit, C-terminal domain"/>
    <property type="match status" value="1"/>
</dbReference>
<dbReference type="GO" id="GO:0016597">
    <property type="term" value="F:amino acid binding"/>
    <property type="evidence" value="ECO:0007669"/>
    <property type="project" value="InterPro"/>
</dbReference>
<dbReference type="NCBIfam" id="TIGR00670">
    <property type="entry name" value="asp_carb_tr"/>
    <property type="match status" value="1"/>
</dbReference>
<evidence type="ECO:0000256" key="4">
    <source>
        <dbReference type="ARBA" id="ARBA00022975"/>
    </source>
</evidence>
<evidence type="ECO:0000256" key="2">
    <source>
        <dbReference type="ARBA" id="ARBA00008896"/>
    </source>
</evidence>
<dbReference type="GO" id="GO:0006520">
    <property type="term" value="P:amino acid metabolic process"/>
    <property type="evidence" value="ECO:0007669"/>
    <property type="project" value="InterPro"/>
</dbReference>
<evidence type="ECO:0000256" key="6">
    <source>
        <dbReference type="ARBA" id="ARBA00048859"/>
    </source>
</evidence>
<feature type="binding site" evidence="7">
    <location>
        <position position="53"/>
    </location>
    <ligand>
        <name>carbamoyl phosphate</name>
        <dbReference type="ChEBI" id="CHEBI:58228"/>
    </ligand>
</feature>
<dbReference type="GO" id="GO:0006207">
    <property type="term" value="P:'de novo' pyrimidine nucleobase biosynthetic process"/>
    <property type="evidence" value="ECO:0007669"/>
    <property type="project" value="InterPro"/>
</dbReference>
<dbReference type="EMBL" id="DVGY01000128">
    <property type="protein sequence ID" value="HIR41308.1"/>
    <property type="molecule type" value="Genomic_DNA"/>
</dbReference>
<dbReference type="InterPro" id="IPR006130">
    <property type="entry name" value="Asp/Orn_carbamoylTrfase"/>
</dbReference>
<dbReference type="GO" id="GO:0004070">
    <property type="term" value="F:aspartate carbamoyltransferase activity"/>
    <property type="evidence" value="ECO:0007669"/>
    <property type="project" value="UniProtKB-UniRule"/>
</dbReference>
<feature type="binding site" evidence="7">
    <location>
        <position position="226"/>
    </location>
    <ligand>
        <name>L-aspartate</name>
        <dbReference type="ChEBI" id="CHEBI:29991"/>
    </ligand>
</feature>
<dbReference type="SUPFAM" id="SSF57825">
    <property type="entry name" value="Aspartate carbamoyltransferase, Regulatory-chain, C-terminal domain"/>
    <property type="match status" value="1"/>
</dbReference>
<dbReference type="InterPro" id="IPR002082">
    <property type="entry name" value="Asp_carbamoyltransf"/>
</dbReference>
<dbReference type="Proteomes" id="UP000886749">
    <property type="component" value="Unassembled WGS sequence"/>
</dbReference>
<feature type="binding site" evidence="7">
    <location>
        <position position="103"/>
    </location>
    <ligand>
        <name>carbamoyl phosphate</name>
        <dbReference type="ChEBI" id="CHEBI:58228"/>
    </ligand>
</feature>
<evidence type="ECO:0000256" key="5">
    <source>
        <dbReference type="ARBA" id="ARBA00043884"/>
    </source>
</evidence>
<feature type="binding site" evidence="7">
    <location>
        <position position="266"/>
    </location>
    <ligand>
        <name>carbamoyl phosphate</name>
        <dbReference type="ChEBI" id="CHEBI:58228"/>
    </ligand>
</feature>
<feature type="binding site" evidence="7">
    <location>
        <position position="131"/>
    </location>
    <ligand>
        <name>carbamoyl phosphate</name>
        <dbReference type="ChEBI" id="CHEBI:58228"/>
    </ligand>
</feature>
<evidence type="ECO:0000313" key="11">
    <source>
        <dbReference type="EMBL" id="HIR41308.1"/>
    </source>
</evidence>
<feature type="binding site" evidence="7">
    <location>
        <position position="265"/>
    </location>
    <ligand>
        <name>carbamoyl phosphate</name>
        <dbReference type="ChEBI" id="CHEBI:58228"/>
    </ligand>
</feature>
<dbReference type="Pfam" id="PF02729">
    <property type="entry name" value="OTCace_N"/>
    <property type="match status" value="1"/>
</dbReference>
<comment type="caution">
    <text evidence="11">The sequence shown here is derived from an EMBL/GenBank/DDBJ whole genome shotgun (WGS) entry which is preliminary data.</text>
</comment>
<feature type="domain" description="Aspartate/ornithine carbamoyltransferase carbamoyl-P binding" evidence="9">
    <location>
        <begin position="5"/>
        <end position="143"/>
    </location>
</feature>
<protein>
    <recommendedName>
        <fullName evidence="7">Aspartate carbamoyltransferase</fullName>
        <ecNumber evidence="7">2.1.3.2</ecNumber>
    </recommendedName>
    <alternativeName>
        <fullName evidence="7">Aspartate transcarbamylase</fullName>
        <shortName evidence="7">ATCase</shortName>
    </alternativeName>
</protein>
<evidence type="ECO:0000259" key="9">
    <source>
        <dbReference type="Pfam" id="PF02729"/>
    </source>
</evidence>
<gene>
    <name evidence="7 11" type="primary">pyrB</name>
    <name evidence="11" type="ORF">IAB36_05730</name>
</gene>
<comment type="subunit">
    <text evidence="7">Heterododecamer (2C3:3R2) of six catalytic PyrB chains organized as two trimers (C3), and six regulatory PyrI chains organized as three dimers (R2).</text>
</comment>
<organism evidence="11 12">
    <name type="scientific">Candidatus Egerieicola pullicola</name>
    <dbReference type="NCBI Taxonomy" id="2840775"/>
    <lineage>
        <taxon>Bacteria</taxon>
        <taxon>Bacillati</taxon>
        <taxon>Bacillota</taxon>
        <taxon>Clostridia</taxon>
        <taxon>Eubacteriales</taxon>
        <taxon>Oscillospiraceae</taxon>
        <taxon>Oscillospiraceae incertae sedis</taxon>
        <taxon>Candidatus Egerieicola</taxon>
    </lineage>
</organism>
<feature type="domain" description="Aspartate/ornithine carbamoyltransferase Asp/Orn-binding" evidence="8">
    <location>
        <begin position="152"/>
        <end position="300"/>
    </location>
</feature>
<dbReference type="NCBIfam" id="NF002032">
    <property type="entry name" value="PRK00856.1"/>
    <property type="match status" value="1"/>
</dbReference>
<evidence type="ECO:0000256" key="1">
    <source>
        <dbReference type="ARBA" id="ARBA00004852"/>
    </source>
</evidence>
<comment type="catalytic activity">
    <reaction evidence="6 7">
        <text>carbamoyl phosphate + L-aspartate = N-carbamoyl-L-aspartate + phosphate + H(+)</text>
        <dbReference type="Rhea" id="RHEA:20013"/>
        <dbReference type="ChEBI" id="CHEBI:15378"/>
        <dbReference type="ChEBI" id="CHEBI:29991"/>
        <dbReference type="ChEBI" id="CHEBI:32814"/>
        <dbReference type="ChEBI" id="CHEBI:43474"/>
        <dbReference type="ChEBI" id="CHEBI:58228"/>
        <dbReference type="EC" id="2.1.3.2"/>
    </reaction>
</comment>
<dbReference type="HAMAP" id="MF_00001">
    <property type="entry name" value="Asp_carb_tr"/>
    <property type="match status" value="1"/>
</dbReference>
<dbReference type="EC" id="2.1.3.2" evidence="7"/>
<evidence type="ECO:0000313" key="12">
    <source>
        <dbReference type="Proteomes" id="UP000886749"/>
    </source>
</evidence>
<dbReference type="InterPro" id="IPR020542">
    <property type="entry name" value="Asp_carbamoyltrfase_reg_C"/>
</dbReference>
<dbReference type="PANTHER" id="PTHR45753:SF6">
    <property type="entry name" value="ASPARTATE CARBAMOYLTRANSFERASE"/>
    <property type="match status" value="1"/>
</dbReference>
<dbReference type="InterPro" id="IPR006131">
    <property type="entry name" value="Asp_carbamoyltransf_Asp/Orn-bd"/>
</dbReference>
<evidence type="ECO:0000259" key="10">
    <source>
        <dbReference type="Pfam" id="PF02748"/>
    </source>
</evidence>
<evidence type="ECO:0000256" key="7">
    <source>
        <dbReference type="HAMAP-Rule" id="MF_00001"/>
    </source>
</evidence>
<feature type="binding site" evidence="7">
    <location>
        <position position="82"/>
    </location>
    <ligand>
        <name>L-aspartate</name>
        <dbReference type="ChEBI" id="CHEBI:29991"/>
    </ligand>
</feature>
<feature type="binding site" evidence="7">
    <location>
        <position position="54"/>
    </location>
    <ligand>
        <name>carbamoyl phosphate</name>
        <dbReference type="ChEBI" id="CHEBI:58228"/>
    </ligand>
</feature>
<comment type="pathway">
    <text evidence="1 7">Pyrimidine metabolism; UMP biosynthesis via de novo pathway; (S)-dihydroorotate from bicarbonate: step 2/3.</text>
</comment>
<dbReference type="InterPro" id="IPR036901">
    <property type="entry name" value="Asp/Orn_carbamoylTrfase_sf"/>
</dbReference>
<name>A0A9D1AJ56_9FIRM</name>
<sequence length="355" mass="40051">MPCSHLIDLNDLPVSEWSHIIDLAIKIKEHPGVYAHACDGKILATLFYEPSTRTQMSFQTAMLRLGGKIIGFDNPQNSSVSKGENLTDTIRIVSGYADILAMRHPLEGAAKAAALYAGCPVINAGDGGHLHPTQTLTDLTTLQSEKGRLDHLTIGLCGDLKYGRTVHSLIKALSQYPGNRFVLVSTKSLRLPQYIKDWMDRYGCAYKEVFRLEDAIPELDVLYMTRIQQERFDSPEEYEKQKNVYVLDTAKLFDAKQDLVILHPLPRVDEIAPAVDHDPRAMYFKQAVYGVYARMALILLLLEGREQPPLLSHRHGDVKCQNPKCITNHEPYLEHSFQELGDMAVCEYCDERQLL</sequence>
<accession>A0A9D1AJ56</accession>
<comment type="similarity">
    <text evidence="2 7">Belongs to the aspartate/ornithine carbamoyltransferase superfamily. ATCase family.</text>
</comment>
<dbReference type="PROSITE" id="PS00097">
    <property type="entry name" value="CARBAMOYLTRANSFERASE"/>
    <property type="match status" value="1"/>
</dbReference>
<keyword evidence="4 7" id="KW-0665">Pyrimidine biosynthesis</keyword>
<evidence type="ECO:0000259" key="8">
    <source>
        <dbReference type="Pfam" id="PF00185"/>
    </source>
</evidence>
<reference evidence="11" key="1">
    <citation type="submission" date="2020-10" db="EMBL/GenBank/DDBJ databases">
        <authorList>
            <person name="Gilroy R."/>
        </authorList>
    </citation>
    <scope>NUCLEOTIDE SEQUENCE</scope>
    <source>
        <strain evidence="11">CHK184-25365</strain>
    </source>
</reference>
<dbReference type="PANTHER" id="PTHR45753">
    <property type="entry name" value="ORNITHINE CARBAMOYLTRANSFERASE, MITOCHONDRIAL"/>
    <property type="match status" value="1"/>
</dbReference>
<dbReference type="Gene3D" id="3.40.50.1370">
    <property type="entry name" value="Aspartate/ornithine carbamoyltransferase"/>
    <property type="match status" value="2"/>
</dbReference>
<dbReference type="InterPro" id="IPR036792">
    <property type="entry name" value="Asp_carbatrfase_reg_C_sf"/>
</dbReference>
<dbReference type="PRINTS" id="PR00100">
    <property type="entry name" value="AOTCASE"/>
</dbReference>
<dbReference type="FunFam" id="3.40.50.1370:FF:000002">
    <property type="entry name" value="Aspartate carbamoyltransferase 2"/>
    <property type="match status" value="1"/>
</dbReference>
<dbReference type="GO" id="GO:0044205">
    <property type="term" value="P:'de novo' UMP biosynthetic process"/>
    <property type="evidence" value="ECO:0007669"/>
    <property type="project" value="UniProtKB-UniRule"/>
</dbReference>
<dbReference type="AlphaFoldDB" id="A0A9D1AJ56"/>
<comment type="function">
    <text evidence="5 7">Catalyzes the condensation of carbamoyl phosphate and aspartate to form carbamoyl aspartate and inorganic phosphate, the committed step in the de novo pyrimidine nucleotide biosynthesis pathway.</text>
</comment>
<feature type="binding site" evidence="7">
    <location>
        <position position="164"/>
    </location>
    <ligand>
        <name>L-aspartate</name>
        <dbReference type="ChEBI" id="CHEBI:29991"/>
    </ligand>
</feature>
<dbReference type="PRINTS" id="PR00101">
    <property type="entry name" value="ATCASE"/>
</dbReference>
<dbReference type="InterPro" id="IPR006132">
    <property type="entry name" value="Asp/Orn_carbamoyltranf_P-bd"/>
</dbReference>
<feature type="binding site" evidence="7">
    <location>
        <position position="134"/>
    </location>
    <ligand>
        <name>carbamoyl phosphate</name>
        <dbReference type="ChEBI" id="CHEBI:58228"/>
    </ligand>
</feature>
<proteinExistence type="inferred from homology"/>
<evidence type="ECO:0000256" key="3">
    <source>
        <dbReference type="ARBA" id="ARBA00022679"/>
    </source>
</evidence>
<dbReference type="Pfam" id="PF00185">
    <property type="entry name" value="OTCace"/>
    <property type="match status" value="1"/>
</dbReference>
<feature type="domain" description="Aspartate carbamoyltransferase regulatory subunit C-terminal" evidence="10">
    <location>
        <begin position="318"/>
        <end position="351"/>
    </location>
</feature>
<reference evidence="11" key="2">
    <citation type="journal article" date="2021" name="PeerJ">
        <title>Extensive microbial diversity within the chicken gut microbiome revealed by metagenomics and culture.</title>
        <authorList>
            <person name="Gilroy R."/>
            <person name="Ravi A."/>
            <person name="Getino M."/>
            <person name="Pursley I."/>
            <person name="Horton D.L."/>
            <person name="Alikhan N.F."/>
            <person name="Baker D."/>
            <person name="Gharbi K."/>
            <person name="Hall N."/>
            <person name="Watson M."/>
            <person name="Adriaenssens E.M."/>
            <person name="Foster-Nyarko E."/>
            <person name="Jarju S."/>
            <person name="Secka A."/>
            <person name="Antonio M."/>
            <person name="Oren A."/>
            <person name="Chaudhuri R.R."/>
            <person name="La Ragione R."/>
            <person name="Hildebrand F."/>
            <person name="Pallen M.J."/>
        </authorList>
    </citation>
    <scope>NUCLEOTIDE SEQUENCE</scope>
    <source>
        <strain evidence="11">CHK184-25365</strain>
    </source>
</reference>
<dbReference type="Pfam" id="PF02748">
    <property type="entry name" value="PyrI_C"/>
    <property type="match status" value="1"/>
</dbReference>
<keyword evidence="3 7" id="KW-0808">Transferase</keyword>
<dbReference type="SUPFAM" id="SSF53671">
    <property type="entry name" value="Aspartate/ornithine carbamoyltransferase"/>
    <property type="match status" value="1"/>
</dbReference>